<evidence type="ECO:0000256" key="3">
    <source>
        <dbReference type="ARBA" id="ARBA00022679"/>
    </source>
</evidence>
<dbReference type="InterPro" id="IPR050953">
    <property type="entry name" value="N4_N6_ade-DNA_methylase"/>
</dbReference>
<dbReference type="GO" id="GO:0032259">
    <property type="term" value="P:methylation"/>
    <property type="evidence" value="ECO:0007669"/>
    <property type="project" value="UniProtKB-KW"/>
</dbReference>
<dbReference type="GO" id="GO:0009007">
    <property type="term" value="F:site-specific DNA-methyltransferase (adenine-specific) activity"/>
    <property type="evidence" value="ECO:0007669"/>
    <property type="project" value="UniProtKB-EC"/>
</dbReference>
<dbReference type="EMBL" id="CP000386">
    <property type="protein sequence ID" value="ABG05171.1"/>
    <property type="molecule type" value="Genomic_DNA"/>
</dbReference>
<evidence type="ECO:0000256" key="2">
    <source>
        <dbReference type="ARBA" id="ARBA00022603"/>
    </source>
</evidence>
<dbReference type="InterPro" id="IPR029063">
    <property type="entry name" value="SAM-dependent_MTases_sf"/>
</dbReference>
<dbReference type="SUPFAM" id="SSF53335">
    <property type="entry name" value="S-adenosyl-L-methionine-dependent methyltransferases"/>
    <property type="match status" value="1"/>
</dbReference>
<dbReference type="EC" id="2.1.1.72" evidence="1"/>
<dbReference type="Gene3D" id="3.40.50.150">
    <property type="entry name" value="Vaccinia Virus protein VP39"/>
    <property type="match status" value="1"/>
</dbReference>
<dbReference type="InterPro" id="IPR014329">
    <property type="entry name" value="M6_adenine_DNA_mtrans_Alw26I"/>
</dbReference>
<dbReference type="PANTHER" id="PTHR33841:SF1">
    <property type="entry name" value="DNA METHYLTRANSFERASE A"/>
    <property type="match status" value="1"/>
</dbReference>
<evidence type="ECO:0000313" key="6">
    <source>
        <dbReference type="Proteomes" id="UP000006637"/>
    </source>
</evidence>
<evidence type="ECO:0000256" key="1">
    <source>
        <dbReference type="ARBA" id="ARBA00011900"/>
    </source>
</evidence>
<dbReference type="HOGENOM" id="CLU_500453_0_0_11"/>
<dbReference type="NCBIfam" id="TIGR02987">
    <property type="entry name" value="met_A_Alw26"/>
    <property type="match status" value="1"/>
</dbReference>
<reference evidence="5 6" key="1">
    <citation type="submission" date="2006-06" db="EMBL/GenBank/DDBJ databases">
        <title>Complete sequence of Rubrobacter xylanophilus DSM 9941.</title>
        <authorList>
            <consortium name="US DOE Joint Genome Institute"/>
            <person name="Copeland A."/>
            <person name="Lucas S."/>
            <person name="Lapidus A."/>
            <person name="Barry K."/>
            <person name="Detter J.C."/>
            <person name="Glavina del Rio T."/>
            <person name="Hammon N."/>
            <person name="Israni S."/>
            <person name="Dalin E."/>
            <person name="Tice H."/>
            <person name="Pitluck S."/>
            <person name="Munk A.C."/>
            <person name="Brettin T."/>
            <person name="Bruce D."/>
            <person name="Han C."/>
            <person name="Tapia R."/>
            <person name="Gilna P."/>
            <person name="Schmutz J."/>
            <person name="Larimer F."/>
            <person name="Land M."/>
            <person name="Hauser L."/>
            <person name="Kyrpides N."/>
            <person name="Lykidis A."/>
            <person name="da Costa M.S."/>
            <person name="Rainey F.A."/>
            <person name="Empadinhas N."/>
            <person name="Jolivet E."/>
            <person name="Battista J.R."/>
            <person name="Richardson P."/>
        </authorList>
    </citation>
    <scope>NUCLEOTIDE SEQUENCE [LARGE SCALE GENOMIC DNA]</scope>
    <source>
        <strain evidence="6">DSM 9941 / NBRC 16129 / PRD-1</strain>
    </source>
</reference>
<gene>
    <name evidence="5" type="ordered locus">Rxyl_2233</name>
</gene>
<proteinExistence type="predicted"/>
<evidence type="ECO:0000256" key="4">
    <source>
        <dbReference type="ARBA" id="ARBA00047942"/>
    </source>
</evidence>
<organism evidence="5 6">
    <name type="scientific">Rubrobacter xylanophilus (strain DSM 9941 / JCM 11954 / NBRC 16129 / PRD-1)</name>
    <dbReference type="NCBI Taxonomy" id="266117"/>
    <lineage>
        <taxon>Bacteria</taxon>
        <taxon>Bacillati</taxon>
        <taxon>Actinomycetota</taxon>
        <taxon>Rubrobacteria</taxon>
        <taxon>Rubrobacterales</taxon>
        <taxon>Rubrobacteraceae</taxon>
        <taxon>Rubrobacter</taxon>
    </lineage>
</organism>
<comment type="catalytic activity">
    <reaction evidence="4">
        <text>a 2'-deoxyadenosine in DNA + S-adenosyl-L-methionine = an N(6)-methyl-2'-deoxyadenosine in DNA + S-adenosyl-L-homocysteine + H(+)</text>
        <dbReference type="Rhea" id="RHEA:15197"/>
        <dbReference type="Rhea" id="RHEA-COMP:12418"/>
        <dbReference type="Rhea" id="RHEA-COMP:12419"/>
        <dbReference type="ChEBI" id="CHEBI:15378"/>
        <dbReference type="ChEBI" id="CHEBI:57856"/>
        <dbReference type="ChEBI" id="CHEBI:59789"/>
        <dbReference type="ChEBI" id="CHEBI:90615"/>
        <dbReference type="ChEBI" id="CHEBI:90616"/>
        <dbReference type="EC" id="2.1.1.72"/>
    </reaction>
</comment>
<dbReference type="PANTHER" id="PTHR33841">
    <property type="entry name" value="DNA METHYLTRANSFERASE YEEA-RELATED"/>
    <property type="match status" value="1"/>
</dbReference>
<name>Q1ATV7_RUBXD</name>
<sequence>MRKRNSKDLLTRATGRFYTHEFIGRRLADVVVRTAQLEGRRSVSVIDPFCGDGRLIGWFLEAVSKRDGARPRMWSVELWDCDAAALDTARKRVLETAAQLGVEVEVETVLGDTFAHAPSRFGEFVVCLTNPPWELLKPDRRELDQLDEDVAREYVAQLRQQSSRLVEYYPLSAPRRRYAGWGMNLARAGTEVALRLTANDGVCGVVSPASLLADQMSESLRRWVFEEYVVHDIAYYVAEAKLFDEVDQPSVTLVVSPGVTSHSPTMLVVHDRALRGKEVRFSEQEWHSLRSDGYVFPLQFGPELLGLRSKWDNLPSFADLEGESQDDLWAGRELDETGHRRFLGDKGDYLFVKGRMVSRFRMCEAPSQYVNRDGPRIPSSADHYRLAWRDISRPNQRRRIQAAIVPPGMVTGNSLHVAYFRDDDLERLKALLAVMNSFVFEAQVRMRLATAHVSLGVVRKARVPPLNDRGLTAELAQLVARCEKGDEEALTTVEVRVAQLYGLSHEDFALLLSAFEKVEEEEKRALLTSPAWRCPSVGSQQLAR</sequence>
<dbReference type="REBASE" id="13199">
    <property type="entry name" value="M2.RxyORF2232P"/>
</dbReference>
<dbReference type="KEGG" id="rxy:Rxyl_2233"/>
<keyword evidence="3" id="KW-0808">Transferase</keyword>
<evidence type="ECO:0000313" key="5">
    <source>
        <dbReference type="EMBL" id="ABG05171.1"/>
    </source>
</evidence>
<dbReference type="AlphaFoldDB" id="Q1ATV7"/>
<dbReference type="RefSeq" id="WP_011565185.1">
    <property type="nucleotide sequence ID" value="NC_008148.1"/>
</dbReference>
<protein>
    <recommendedName>
        <fullName evidence="1">site-specific DNA-methyltransferase (adenine-specific)</fullName>
        <ecNumber evidence="1">2.1.1.72</ecNumber>
    </recommendedName>
</protein>
<keyword evidence="6" id="KW-1185">Reference proteome</keyword>
<dbReference type="eggNOG" id="COG0827">
    <property type="taxonomic scope" value="Bacteria"/>
</dbReference>
<keyword evidence="2" id="KW-0489">Methyltransferase</keyword>
<dbReference type="Proteomes" id="UP000006637">
    <property type="component" value="Chromosome"/>
</dbReference>
<accession>Q1ATV7</accession>